<organism evidence="3 4">
    <name type="scientific">Geothrix limicola</name>
    <dbReference type="NCBI Taxonomy" id="2927978"/>
    <lineage>
        <taxon>Bacteria</taxon>
        <taxon>Pseudomonadati</taxon>
        <taxon>Acidobacteriota</taxon>
        <taxon>Holophagae</taxon>
        <taxon>Holophagales</taxon>
        <taxon>Holophagaceae</taxon>
        <taxon>Geothrix</taxon>
    </lineage>
</organism>
<feature type="signal peptide" evidence="1">
    <location>
        <begin position="1"/>
        <end position="20"/>
    </location>
</feature>
<evidence type="ECO:0000313" key="3">
    <source>
        <dbReference type="EMBL" id="GLH73375.1"/>
    </source>
</evidence>
<accession>A0ABQ5QEU6</accession>
<gene>
    <name evidence="3" type="ORF">GETHLI_18770</name>
</gene>
<dbReference type="InterPro" id="IPR050491">
    <property type="entry name" value="AmpC-like"/>
</dbReference>
<dbReference type="PANTHER" id="PTHR46825:SF9">
    <property type="entry name" value="BETA-LACTAMASE-RELATED DOMAIN-CONTAINING PROTEIN"/>
    <property type="match status" value="1"/>
</dbReference>
<dbReference type="Pfam" id="PF00144">
    <property type="entry name" value="Beta-lactamase"/>
    <property type="match status" value="1"/>
</dbReference>
<dbReference type="Gene3D" id="3.40.710.10">
    <property type="entry name" value="DD-peptidase/beta-lactamase superfamily"/>
    <property type="match status" value="1"/>
</dbReference>
<evidence type="ECO:0000256" key="1">
    <source>
        <dbReference type="SAM" id="SignalP"/>
    </source>
</evidence>
<comment type="caution">
    <text evidence="3">The sequence shown here is derived from an EMBL/GenBank/DDBJ whole genome shotgun (WGS) entry which is preliminary data.</text>
</comment>
<dbReference type="SUPFAM" id="SSF56601">
    <property type="entry name" value="beta-lactamase/transpeptidase-like"/>
    <property type="match status" value="1"/>
</dbReference>
<protein>
    <recommendedName>
        <fullName evidence="2">Beta-lactamase-related domain-containing protein</fullName>
    </recommendedName>
</protein>
<feature type="chain" id="PRO_5045952849" description="Beta-lactamase-related domain-containing protein" evidence="1">
    <location>
        <begin position="21"/>
        <end position="461"/>
    </location>
</feature>
<dbReference type="Proteomes" id="UP001165069">
    <property type="component" value="Unassembled WGS sequence"/>
</dbReference>
<evidence type="ECO:0000313" key="4">
    <source>
        <dbReference type="Proteomes" id="UP001165069"/>
    </source>
</evidence>
<proteinExistence type="predicted"/>
<feature type="domain" description="Beta-lactamase-related" evidence="2">
    <location>
        <begin position="41"/>
        <end position="343"/>
    </location>
</feature>
<name>A0ABQ5QEU6_9BACT</name>
<dbReference type="InterPro" id="IPR012338">
    <property type="entry name" value="Beta-lactam/transpept-like"/>
</dbReference>
<dbReference type="InterPro" id="IPR001466">
    <property type="entry name" value="Beta-lactam-related"/>
</dbReference>
<evidence type="ECO:0000259" key="2">
    <source>
        <dbReference type="Pfam" id="PF00144"/>
    </source>
</evidence>
<dbReference type="RefSeq" id="WP_285574380.1">
    <property type="nucleotide sequence ID" value="NZ_BSDE01000003.1"/>
</dbReference>
<sequence>MRLPSILAACLLLGPAALLAAGRENGGAKAFDGWLAQHYRPGRAGASVLVKRGRQVLFRKAYGLANLELGVKATPENVFRIGSVTKSFGTVIVLQLVDEGKLSLDAPISTYLKDVPEAWKKITVAHLLSHTSGIPSYSAGPQGGYAALRAKRRSLDEVIATFRDLPLEFEPGTAFTYSNSGFLILQKLIETITGRGFAQNLQARLVEPLDLKHTRQCEVDQVTPGLATGYTDGGHPTYPAPLDIAFMDGGMVSNTADLAAFTEALHGGRLLRPETYRRMITQVRTPDGQGVGYGLGLWIRSSQGHTLVGHGGDVVGFSAEVETDLANHTVAVILQNEDKFGSTHAVNVEYLSRRLLALAGGRPLPEPRAVEVPEAQLARLVGTYASPLGKRVIRLEKGRLVSRNNGGRPYTLQASSPTTFFIEGNELRLRFVLEDGRAVAVEKYEDQGDAGILARREMESL</sequence>
<dbReference type="PANTHER" id="PTHR46825">
    <property type="entry name" value="D-ALANYL-D-ALANINE-CARBOXYPEPTIDASE/ENDOPEPTIDASE AMPH"/>
    <property type="match status" value="1"/>
</dbReference>
<keyword evidence="1" id="KW-0732">Signal</keyword>
<keyword evidence="4" id="KW-1185">Reference proteome</keyword>
<dbReference type="EMBL" id="BSDE01000003">
    <property type="protein sequence ID" value="GLH73375.1"/>
    <property type="molecule type" value="Genomic_DNA"/>
</dbReference>
<reference evidence="3 4" key="1">
    <citation type="journal article" date="2023" name="Antonie Van Leeuwenhoek">
        <title>Mesoterricola silvestris gen. nov., sp. nov., Mesoterricola sediminis sp. nov., Geothrix oryzae sp. nov., Geothrix edaphica sp. nov., Geothrix rubra sp. nov., and Geothrix limicola sp. nov., six novel members of Acidobacteriota isolated from soils.</title>
        <authorList>
            <person name="Itoh H."/>
            <person name="Sugisawa Y."/>
            <person name="Mise K."/>
            <person name="Xu Z."/>
            <person name="Kuniyasu M."/>
            <person name="Ushijima N."/>
            <person name="Kawano K."/>
            <person name="Kobayashi E."/>
            <person name="Shiratori Y."/>
            <person name="Masuda Y."/>
            <person name="Senoo K."/>
        </authorList>
    </citation>
    <scope>NUCLEOTIDE SEQUENCE [LARGE SCALE GENOMIC DNA]</scope>
    <source>
        <strain evidence="3 4">Red804</strain>
    </source>
</reference>